<dbReference type="PANTHER" id="PTHR24148:SF79">
    <property type="entry name" value="HETEROKARYON INCOMPATIBILITY DOMAIN-CONTAINING PROTEIN"/>
    <property type="match status" value="1"/>
</dbReference>
<evidence type="ECO:0000313" key="3">
    <source>
        <dbReference type="Proteomes" id="UP001239445"/>
    </source>
</evidence>
<organism evidence="2 3">
    <name type="scientific">Echria macrotheca</name>
    <dbReference type="NCBI Taxonomy" id="438768"/>
    <lineage>
        <taxon>Eukaryota</taxon>
        <taxon>Fungi</taxon>
        <taxon>Dikarya</taxon>
        <taxon>Ascomycota</taxon>
        <taxon>Pezizomycotina</taxon>
        <taxon>Sordariomycetes</taxon>
        <taxon>Sordariomycetidae</taxon>
        <taxon>Sordariales</taxon>
        <taxon>Schizotheciaceae</taxon>
        <taxon>Echria</taxon>
    </lineage>
</organism>
<accession>A0AAJ0BLK5</accession>
<gene>
    <name evidence="2" type="ORF">QBC47DRAFT_336783</name>
</gene>
<dbReference type="InterPro" id="IPR052895">
    <property type="entry name" value="HetReg/Transcr_Mod"/>
</dbReference>
<feature type="domain" description="Heterokaryon incompatibility" evidence="1">
    <location>
        <begin position="46"/>
        <end position="145"/>
    </location>
</feature>
<dbReference type="Proteomes" id="UP001239445">
    <property type="component" value="Unassembled WGS sequence"/>
</dbReference>
<proteinExistence type="predicted"/>
<evidence type="ECO:0000259" key="1">
    <source>
        <dbReference type="Pfam" id="PF06985"/>
    </source>
</evidence>
<dbReference type="AlphaFoldDB" id="A0AAJ0BLK5"/>
<comment type="caution">
    <text evidence="2">The sequence shown here is derived from an EMBL/GenBank/DDBJ whole genome shotgun (WGS) entry which is preliminary data.</text>
</comment>
<dbReference type="EMBL" id="MU839828">
    <property type="protein sequence ID" value="KAK1759112.1"/>
    <property type="molecule type" value="Genomic_DNA"/>
</dbReference>
<name>A0AAJ0BLK5_9PEZI</name>
<keyword evidence="3" id="KW-1185">Reference proteome</keyword>
<dbReference type="Pfam" id="PF06985">
    <property type="entry name" value="HET"/>
    <property type="match status" value="1"/>
</dbReference>
<protein>
    <submittedName>
        <fullName evidence="2">Heterokaryon incompatibility protein-domain-containing protein</fullName>
    </submittedName>
</protein>
<evidence type="ECO:0000313" key="2">
    <source>
        <dbReference type="EMBL" id="KAK1759112.1"/>
    </source>
</evidence>
<dbReference type="PANTHER" id="PTHR24148">
    <property type="entry name" value="ANKYRIN REPEAT DOMAIN-CONTAINING PROTEIN 39 HOMOLOG-RELATED"/>
    <property type="match status" value="1"/>
</dbReference>
<dbReference type="InterPro" id="IPR010730">
    <property type="entry name" value="HET"/>
</dbReference>
<sequence length="176" mass="19647">MSQYKYSPLKSDSSIRLITFDPSSTPDNSLLTIQLSEAQLSETGSFEALSYTWGDLSDKVPIKIGDQTLMITLNLKSFLKHLKANEATKDQASTYWADQICINQDDIPERNCQVALMAAIYSKSCRTLVWLGEQSPLEAAALELLQDIDMLGFTRDHPVHLALPRVVEVIEARIGE</sequence>
<reference evidence="2" key="1">
    <citation type="submission" date="2023-06" db="EMBL/GenBank/DDBJ databases">
        <title>Genome-scale phylogeny and comparative genomics of the fungal order Sordariales.</title>
        <authorList>
            <consortium name="Lawrence Berkeley National Laboratory"/>
            <person name="Hensen N."/>
            <person name="Bonometti L."/>
            <person name="Westerberg I."/>
            <person name="Brannstrom I.O."/>
            <person name="Guillou S."/>
            <person name="Cros-Aarteil S."/>
            <person name="Calhoun S."/>
            <person name="Haridas S."/>
            <person name="Kuo A."/>
            <person name="Mondo S."/>
            <person name="Pangilinan J."/>
            <person name="Riley R."/>
            <person name="Labutti K."/>
            <person name="Andreopoulos B."/>
            <person name="Lipzen A."/>
            <person name="Chen C."/>
            <person name="Yanf M."/>
            <person name="Daum C."/>
            <person name="Ng V."/>
            <person name="Clum A."/>
            <person name="Steindorff A."/>
            <person name="Ohm R."/>
            <person name="Martin F."/>
            <person name="Silar P."/>
            <person name="Natvig D."/>
            <person name="Lalanne C."/>
            <person name="Gautier V."/>
            <person name="Ament-Velasquez S.L."/>
            <person name="Kruys A."/>
            <person name="Hutchinson M.I."/>
            <person name="Powell A.J."/>
            <person name="Barry K."/>
            <person name="Miller A.N."/>
            <person name="Grigoriev I.V."/>
            <person name="Debuchy R."/>
            <person name="Gladieux P."/>
            <person name="Thoren M.H."/>
            <person name="Johannesson H."/>
        </authorList>
    </citation>
    <scope>NUCLEOTIDE SEQUENCE</scope>
    <source>
        <strain evidence="2">PSN4</strain>
    </source>
</reference>